<dbReference type="SMART" id="SM00645">
    <property type="entry name" value="Pept_C1"/>
    <property type="match status" value="1"/>
</dbReference>
<dbReference type="PROSITE" id="PS00639">
    <property type="entry name" value="THIOL_PROTEASE_HIS"/>
    <property type="match status" value="1"/>
</dbReference>
<comment type="similarity">
    <text evidence="1">Belongs to the peptidase C1 family.</text>
</comment>
<dbReference type="Proteomes" id="UP000009168">
    <property type="component" value="Unassembled WGS sequence"/>
</dbReference>
<dbReference type="STRING" id="312017.I7MEJ2"/>
<dbReference type="EMBL" id="GG662693">
    <property type="protein sequence ID" value="EAR96459.1"/>
    <property type="molecule type" value="Genomic_DNA"/>
</dbReference>
<reference evidence="7" key="1">
    <citation type="journal article" date="2006" name="PLoS Biol.">
        <title>Macronuclear genome sequence of the ciliate Tetrahymena thermophila, a model eukaryote.</title>
        <authorList>
            <person name="Eisen J.A."/>
            <person name="Coyne R.S."/>
            <person name="Wu M."/>
            <person name="Wu D."/>
            <person name="Thiagarajan M."/>
            <person name="Wortman J.R."/>
            <person name="Badger J.H."/>
            <person name="Ren Q."/>
            <person name="Amedeo P."/>
            <person name="Jones K.M."/>
            <person name="Tallon L.J."/>
            <person name="Delcher A.L."/>
            <person name="Salzberg S.L."/>
            <person name="Silva J.C."/>
            <person name="Haas B.J."/>
            <person name="Majoros W.H."/>
            <person name="Farzad M."/>
            <person name="Carlton J.M."/>
            <person name="Smith R.K. Jr."/>
            <person name="Garg J."/>
            <person name="Pearlman R.E."/>
            <person name="Karrer K.M."/>
            <person name="Sun L."/>
            <person name="Manning G."/>
            <person name="Elde N.C."/>
            <person name="Turkewitz A.P."/>
            <person name="Asai D.J."/>
            <person name="Wilkes D.E."/>
            <person name="Wang Y."/>
            <person name="Cai H."/>
            <person name="Collins K."/>
            <person name="Stewart B.A."/>
            <person name="Lee S.R."/>
            <person name="Wilamowska K."/>
            <person name="Weinberg Z."/>
            <person name="Ruzzo W.L."/>
            <person name="Wloga D."/>
            <person name="Gaertig J."/>
            <person name="Frankel J."/>
            <person name="Tsao C.-C."/>
            <person name="Gorovsky M.A."/>
            <person name="Keeling P.J."/>
            <person name="Waller R.F."/>
            <person name="Patron N.J."/>
            <person name="Cherry J.M."/>
            <person name="Stover N.A."/>
            <person name="Krieger C.J."/>
            <person name="del Toro C."/>
            <person name="Ryder H.F."/>
            <person name="Williamson S.C."/>
            <person name="Barbeau R.A."/>
            <person name="Hamilton E.P."/>
            <person name="Orias E."/>
        </authorList>
    </citation>
    <scope>NUCLEOTIDE SEQUENCE [LARGE SCALE GENOMIC DNA]</scope>
    <source>
        <strain evidence="7">SB210</strain>
    </source>
</reference>
<dbReference type="FunFam" id="3.90.70.10:FF:000039">
    <property type="entry name" value="Cysteine proteinase 2, putative"/>
    <property type="match status" value="1"/>
</dbReference>
<evidence type="ECO:0000256" key="1">
    <source>
        <dbReference type="ARBA" id="ARBA00008455"/>
    </source>
</evidence>
<protein>
    <submittedName>
        <fullName evidence="6">Papain family cysteine protease</fullName>
    </submittedName>
</protein>
<dbReference type="AlphaFoldDB" id="I7MEJ2"/>
<dbReference type="InterPro" id="IPR025660">
    <property type="entry name" value="Pept_his_AS"/>
</dbReference>
<feature type="chain" id="PRO_5018534338" evidence="4">
    <location>
        <begin position="20"/>
        <end position="343"/>
    </location>
</feature>
<organism evidence="6 7">
    <name type="scientific">Tetrahymena thermophila (strain SB210)</name>
    <dbReference type="NCBI Taxonomy" id="312017"/>
    <lineage>
        <taxon>Eukaryota</taxon>
        <taxon>Sar</taxon>
        <taxon>Alveolata</taxon>
        <taxon>Ciliophora</taxon>
        <taxon>Intramacronucleata</taxon>
        <taxon>Oligohymenophorea</taxon>
        <taxon>Hymenostomatida</taxon>
        <taxon>Tetrahymenina</taxon>
        <taxon>Tetrahymenidae</taxon>
        <taxon>Tetrahymena</taxon>
    </lineage>
</organism>
<keyword evidence="7" id="KW-1185">Reference proteome</keyword>
<evidence type="ECO:0000259" key="5">
    <source>
        <dbReference type="SMART" id="SM00645"/>
    </source>
</evidence>
<evidence type="ECO:0000313" key="7">
    <source>
        <dbReference type="Proteomes" id="UP000009168"/>
    </source>
</evidence>
<proteinExistence type="inferred from homology"/>
<evidence type="ECO:0000256" key="3">
    <source>
        <dbReference type="ARBA" id="ARBA00023157"/>
    </source>
</evidence>
<dbReference type="CDD" id="cd02248">
    <property type="entry name" value="Peptidase_C1A"/>
    <property type="match status" value="1"/>
</dbReference>
<feature type="signal peptide" evidence="4">
    <location>
        <begin position="1"/>
        <end position="19"/>
    </location>
</feature>
<evidence type="ECO:0000256" key="2">
    <source>
        <dbReference type="ARBA" id="ARBA00023145"/>
    </source>
</evidence>
<keyword evidence="4" id="KW-0732">Signal</keyword>
<dbReference type="SUPFAM" id="SSF54001">
    <property type="entry name" value="Cysteine proteinases"/>
    <property type="match status" value="1"/>
</dbReference>
<dbReference type="InterPro" id="IPR013201">
    <property type="entry name" value="Prot_inhib_I29"/>
</dbReference>
<dbReference type="PRINTS" id="PR00705">
    <property type="entry name" value="PAPAIN"/>
</dbReference>
<dbReference type="Pfam" id="PF08246">
    <property type="entry name" value="Inhibitor_I29"/>
    <property type="match status" value="1"/>
</dbReference>
<dbReference type="InParanoid" id="I7MEJ2"/>
<dbReference type="InterPro" id="IPR038765">
    <property type="entry name" value="Papain-like_cys_pep_sf"/>
</dbReference>
<keyword evidence="6" id="KW-0645">Protease</keyword>
<sequence length="343" mass="38403">MKQSIIIVALALLAIGVIARNHTFEREVSHGRHNATEQELLNIFSSYGYVANPSSERFKIFKQRLIDIIKHNLNPHKTYTQKINKFSFYTQEELSVLNAAQNCSATAKENMAPKKKYNLKDIPEFVDWRTKGIVTPVKNQGQCGSCWTFSTTGALESHWALHTGNAPLLLSEQQLIDCAGDFNNFGCSGGLPSQAFEYISYAGGLDTEGDYPYEATDNECEFKRSHAAAKVVRSFNITFQDEDELIYHLATAGPISIAYQVTDDFFKYDGGIYSNPYCSTSPDMVNHAVLAVGYNLTGRYYIVKNSWGEHWGNEGYFNIELGSNMCGLADCASYPIVQGHHQY</sequence>
<keyword evidence="3" id="KW-1015">Disulfide bond</keyword>
<dbReference type="GO" id="GO:0006508">
    <property type="term" value="P:proteolysis"/>
    <property type="evidence" value="ECO:0007669"/>
    <property type="project" value="UniProtKB-KW"/>
</dbReference>
<feature type="domain" description="Peptidase C1A papain C-terminal" evidence="5">
    <location>
        <begin position="122"/>
        <end position="336"/>
    </location>
</feature>
<dbReference type="GeneID" id="7832077"/>
<dbReference type="PROSITE" id="PS00139">
    <property type="entry name" value="THIOL_PROTEASE_CYS"/>
    <property type="match status" value="1"/>
</dbReference>
<dbReference type="InterPro" id="IPR013128">
    <property type="entry name" value="Peptidase_C1A"/>
</dbReference>
<dbReference type="GO" id="GO:0008234">
    <property type="term" value="F:cysteine-type peptidase activity"/>
    <property type="evidence" value="ECO:0007669"/>
    <property type="project" value="InterPro"/>
</dbReference>
<dbReference type="Gene3D" id="3.90.70.10">
    <property type="entry name" value="Cysteine proteinases"/>
    <property type="match status" value="1"/>
</dbReference>
<dbReference type="OrthoDB" id="311783at2759"/>
<evidence type="ECO:0000313" key="6">
    <source>
        <dbReference type="EMBL" id="EAR96459.1"/>
    </source>
</evidence>
<keyword evidence="2" id="KW-0865">Zymogen</keyword>
<dbReference type="Pfam" id="PF00112">
    <property type="entry name" value="Peptidase_C1"/>
    <property type="match status" value="1"/>
</dbReference>
<dbReference type="InterPro" id="IPR039417">
    <property type="entry name" value="Peptidase_C1A_papain-like"/>
</dbReference>
<dbReference type="OMA" id="HGCHFFN"/>
<dbReference type="KEGG" id="tet:TTHERM_00191270"/>
<dbReference type="eggNOG" id="KOG1543">
    <property type="taxonomic scope" value="Eukaryota"/>
</dbReference>
<dbReference type="HOGENOM" id="CLU_012184_1_1_1"/>
<dbReference type="RefSeq" id="XP_001016704.1">
    <property type="nucleotide sequence ID" value="XM_001016704.3"/>
</dbReference>
<dbReference type="InterPro" id="IPR000668">
    <property type="entry name" value="Peptidase_C1A_C"/>
</dbReference>
<gene>
    <name evidence="6" type="ORF">TTHERM_00191270</name>
</gene>
<dbReference type="PANTHER" id="PTHR12411">
    <property type="entry name" value="CYSTEINE PROTEASE FAMILY C1-RELATED"/>
    <property type="match status" value="1"/>
</dbReference>
<dbReference type="InterPro" id="IPR000169">
    <property type="entry name" value="Pept_cys_AS"/>
</dbReference>
<evidence type="ECO:0000256" key="4">
    <source>
        <dbReference type="SAM" id="SignalP"/>
    </source>
</evidence>
<name>I7MEJ2_TETTS</name>
<accession>I7MEJ2</accession>
<keyword evidence="6" id="KW-0378">Hydrolase</keyword>